<gene>
    <name evidence="6" type="ORF">HELGO_WM28922</name>
</gene>
<evidence type="ECO:0000256" key="2">
    <source>
        <dbReference type="ARBA" id="ARBA00022630"/>
    </source>
</evidence>
<dbReference type="Pfam" id="PF22780">
    <property type="entry name" value="HI0933_like_1st"/>
    <property type="match status" value="1"/>
</dbReference>
<dbReference type="PANTHER" id="PTHR42887:SF2">
    <property type="entry name" value="OS12G0638800 PROTEIN"/>
    <property type="match status" value="1"/>
</dbReference>
<dbReference type="SUPFAM" id="SSF160996">
    <property type="entry name" value="HI0933 insert domain-like"/>
    <property type="match status" value="1"/>
</dbReference>
<dbReference type="Gene3D" id="3.50.50.60">
    <property type="entry name" value="FAD/NAD(P)-binding domain"/>
    <property type="match status" value="1"/>
</dbReference>
<dbReference type="InterPro" id="IPR057661">
    <property type="entry name" value="RsdA/BaiN/AoA(So)_Rossmann"/>
</dbReference>
<evidence type="ECO:0000256" key="3">
    <source>
        <dbReference type="ARBA" id="ARBA00022827"/>
    </source>
</evidence>
<dbReference type="InterPro" id="IPR023166">
    <property type="entry name" value="BaiN-like_dom_sf"/>
</dbReference>
<keyword evidence="2" id="KW-0285">Flavoprotein</keyword>
<dbReference type="InterPro" id="IPR004792">
    <property type="entry name" value="BaiN-like"/>
</dbReference>
<dbReference type="SUPFAM" id="SSF51905">
    <property type="entry name" value="FAD/NAD(P)-binding domain"/>
    <property type="match status" value="1"/>
</dbReference>
<evidence type="ECO:0000313" key="6">
    <source>
        <dbReference type="EMBL" id="CAA6798626.1"/>
    </source>
</evidence>
<proteinExistence type="predicted"/>
<name>A0A6S6RT51_9BACT</name>
<dbReference type="NCBIfam" id="TIGR00275">
    <property type="entry name" value="aminoacetone oxidase family FAD-binding enzyme"/>
    <property type="match status" value="1"/>
</dbReference>
<accession>A0A6S6RT51</accession>
<dbReference type="Gene3D" id="1.10.8.260">
    <property type="entry name" value="HI0933 insert domain-like"/>
    <property type="match status" value="1"/>
</dbReference>
<dbReference type="InterPro" id="IPR036188">
    <property type="entry name" value="FAD/NAD-bd_sf"/>
</dbReference>
<protein>
    <submittedName>
        <fullName evidence="6">NAD(FAD)-utilizing dehydrogenases</fullName>
    </submittedName>
</protein>
<dbReference type="AlphaFoldDB" id="A0A6S6RT51"/>
<sequence length="374" mass="41531">NNKIGKKLLATGNGKCNIANQRPTLERFYSENPSFLSHIFQDYTFQSVKQFFKSIGLELIEAKEGKVFPMSLQASSVVELLVSECEQLGVKILCESEVNKLSFTKGAFEIISNQEQLKAKNLVIATGHCSAPQLGGVMDGVGFARSFGHKIIKDFPTLVQLTSPLKESYLNQMAGVKVESRVTLKTKKQTFVKQGDVLFTSYGISGLAILDISRRVMEELKTTSEVTLEIDLMPKMSHEQLRSMMKKSLVKKSQKPLALWMQGFINKKLINPILEALKLQDETVGSIALKLEKLDMIIEKIKYFEFKVNGSKGYKGAEVATGGVDTREIDAKSMESKKQKGLYLVGEVLDVDGDRGGFNLHFAWVCGLRAGKSI</sequence>
<comment type="cofactor">
    <cofactor evidence="1">
        <name>FAD</name>
        <dbReference type="ChEBI" id="CHEBI:57692"/>
    </cofactor>
</comment>
<dbReference type="PANTHER" id="PTHR42887">
    <property type="entry name" value="OS12G0638800 PROTEIN"/>
    <property type="match status" value="1"/>
</dbReference>
<evidence type="ECO:0000259" key="4">
    <source>
        <dbReference type="Pfam" id="PF03486"/>
    </source>
</evidence>
<dbReference type="EMBL" id="CACVAP010000008">
    <property type="protein sequence ID" value="CAA6798626.1"/>
    <property type="molecule type" value="Genomic_DNA"/>
</dbReference>
<evidence type="ECO:0000256" key="1">
    <source>
        <dbReference type="ARBA" id="ARBA00001974"/>
    </source>
</evidence>
<reference evidence="6" key="1">
    <citation type="submission" date="2020-01" db="EMBL/GenBank/DDBJ databases">
        <authorList>
            <person name="Meier V. D."/>
            <person name="Meier V D."/>
        </authorList>
    </citation>
    <scope>NUCLEOTIDE SEQUENCE</scope>
    <source>
        <strain evidence="6">HLG_WM_MAG_06</strain>
    </source>
</reference>
<feature type="domain" description="RsdA/BaiN/AoA(So)-like insert" evidence="5">
    <location>
        <begin position="156"/>
        <end position="319"/>
    </location>
</feature>
<dbReference type="Pfam" id="PF03486">
    <property type="entry name" value="HI0933_like"/>
    <property type="match status" value="1"/>
</dbReference>
<dbReference type="Gene3D" id="2.40.30.10">
    <property type="entry name" value="Translation factors"/>
    <property type="match status" value="1"/>
</dbReference>
<evidence type="ECO:0000259" key="5">
    <source>
        <dbReference type="Pfam" id="PF22780"/>
    </source>
</evidence>
<keyword evidence="3" id="KW-0274">FAD</keyword>
<feature type="domain" description="RsdA/BaiN/AoA(So)-like Rossmann fold-like" evidence="4">
    <location>
        <begin position="1"/>
        <end position="372"/>
    </location>
</feature>
<feature type="non-terminal residue" evidence="6">
    <location>
        <position position="1"/>
    </location>
</feature>
<organism evidence="6">
    <name type="scientific">uncultured Sulfurovum sp</name>
    <dbReference type="NCBI Taxonomy" id="269237"/>
    <lineage>
        <taxon>Bacteria</taxon>
        <taxon>Pseudomonadati</taxon>
        <taxon>Campylobacterota</taxon>
        <taxon>Epsilonproteobacteria</taxon>
        <taxon>Campylobacterales</taxon>
        <taxon>Sulfurovaceae</taxon>
        <taxon>Sulfurovum</taxon>
        <taxon>environmental samples</taxon>
    </lineage>
</organism>
<dbReference type="InterPro" id="IPR055178">
    <property type="entry name" value="RsdA/BaiN/AoA(So)-like_dom"/>
</dbReference>